<dbReference type="EMBL" id="OX395135">
    <property type="protein sequence ID" value="CAI5785707.1"/>
    <property type="molecule type" value="Genomic_DNA"/>
</dbReference>
<sequence>MWRQGRRCYQQLSLQLGYTKQWPNMGRRDQNGERSDPGVSHGSHHDTKVKKPKACHFSERKNGTLSGNGRPWKKRGGYWKKKRSPKKEKAKHWCASHQWKSRCCRIGRSHRRNRKRKSQRLLAFMHAAVKGRLRPMNLCGWRAPGMRAPRNTTQFIMHQVYQDMRQEEKRAAAEKAAAADKREEEKSEQQQSTGENDCDMVFPNASCMATISAMSPQINIFMGDEEVGEDESSQKNQIYEDIGLESHLSISCEP</sequence>
<name>A0AA35PI95_9SAUR</name>
<reference evidence="2" key="1">
    <citation type="submission" date="2022-12" db="EMBL/GenBank/DDBJ databases">
        <authorList>
            <person name="Alioto T."/>
            <person name="Alioto T."/>
            <person name="Gomez Garrido J."/>
        </authorList>
    </citation>
    <scope>NUCLEOTIDE SEQUENCE</scope>
</reference>
<proteinExistence type="predicted"/>
<dbReference type="AlphaFoldDB" id="A0AA35PI95"/>
<dbReference type="PANTHER" id="PTHR37337">
    <property type="entry name" value="COILED-COIL DOMAIN-CONTAINING GLUTAMATE-RICH PROTEIN 1"/>
    <property type="match status" value="1"/>
</dbReference>
<dbReference type="InterPro" id="IPR027889">
    <property type="entry name" value="CCER1"/>
</dbReference>
<protein>
    <submittedName>
        <fullName evidence="2">Uncharacterized protein</fullName>
    </submittedName>
</protein>
<evidence type="ECO:0000256" key="1">
    <source>
        <dbReference type="SAM" id="MobiDB-lite"/>
    </source>
</evidence>
<keyword evidence="3" id="KW-1185">Reference proteome</keyword>
<evidence type="ECO:0000313" key="2">
    <source>
        <dbReference type="EMBL" id="CAI5785707.1"/>
    </source>
</evidence>
<organism evidence="2 3">
    <name type="scientific">Podarcis lilfordi</name>
    <name type="common">Lilford's wall lizard</name>
    <dbReference type="NCBI Taxonomy" id="74358"/>
    <lineage>
        <taxon>Eukaryota</taxon>
        <taxon>Metazoa</taxon>
        <taxon>Chordata</taxon>
        <taxon>Craniata</taxon>
        <taxon>Vertebrata</taxon>
        <taxon>Euteleostomi</taxon>
        <taxon>Lepidosauria</taxon>
        <taxon>Squamata</taxon>
        <taxon>Bifurcata</taxon>
        <taxon>Unidentata</taxon>
        <taxon>Episquamata</taxon>
        <taxon>Laterata</taxon>
        <taxon>Lacertibaenia</taxon>
        <taxon>Lacertidae</taxon>
        <taxon>Podarcis</taxon>
    </lineage>
</organism>
<dbReference type="Proteomes" id="UP001178461">
    <property type="component" value="Chromosome 10"/>
</dbReference>
<dbReference type="PANTHER" id="PTHR37337:SF1">
    <property type="entry name" value="COILED-COIL DOMAIN-CONTAINING GLUTAMATE-RICH PROTEIN 1"/>
    <property type="match status" value="1"/>
</dbReference>
<feature type="compositionally biased region" description="Basic and acidic residues" evidence="1">
    <location>
        <begin position="26"/>
        <end position="36"/>
    </location>
</feature>
<dbReference type="InterPro" id="IPR052696">
    <property type="entry name" value="Coiled-coil_domain"/>
</dbReference>
<feature type="compositionally biased region" description="Basic residues" evidence="1">
    <location>
        <begin position="71"/>
        <end position="92"/>
    </location>
</feature>
<feature type="region of interest" description="Disordered" evidence="1">
    <location>
        <begin position="166"/>
        <end position="199"/>
    </location>
</feature>
<feature type="region of interest" description="Disordered" evidence="1">
    <location>
        <begin position="20"/>
        <end position="92"/>
    </location>
</feature>
<dbReference type="Pfam" id="PF15482">
    <property type="entry name" value="CCER1"/>
    <property type="match status" value="1"/>
</dbReference>
<accession>A0AA35PI95</accession>
<evidence type="ECO:0000313" key="3">
    <source>
        <dbReference type="Proteomes" id="UP001178461"/>
    </source>
</evidence>
<feature type="compositionally biased region" description="Basic and acidic residues" evidence="1">
    <location>
        <begin position="166"/>
        <end position="188"/>
    </location>
</feature>
<gene>
    <name evidence="2" type="ORF">PODLI_1B002909</name>
</gene>